<protein>
    <recommendedName>
        <fullName evidence="3">HEAT repeat domain-containing protein</fullName>
    </recommendedName>
</protein>
<dbReference type="OrthoDB" id="7359267at2"/>
<reference evidence="1 2" key="1">
    <citation type="submission" date="2016-09" db="EMBL/GenBank/DDBJ databases">
        <title>Rhizobium sp. nov., a novel species isolated from the rice rhizosphere.</title>
        <authorList>
            <person name="Zhao J."/>
            <person name="Zhang X."/>
        </authorList>
    </citation>
    <scope>NUCLEOTIDE SEQUENCE [LARGE SCALE GENOMIC DNA]</scope>
    <source>
        <strain evidence="1 2">1.7048</strain>
    </source>
</reference>
<organism evidence="1 2">
    <name type="scientific">Xaviernesmea oryzae</name>
    <dbReference type="NCBI Taxonomy" id="464029"/>
    <lineage>
        <taxon>Bacteria</taxon>
        <taxon>Pseudomonadati</taxon>
        <taxon>Pseudomonadota</taxon>
        <taxon>Alphaproteobacteria</taxon>
        <taxon>Hyphomicrobiales</taxon>
        <taxon>Rhizobiaceae</taxon>
        <taxon>Rhizobium/Agrobacterium group</taxon>
        <taxon>Xaviernesmea</taxon>
    </lineage>
</organism>
<dbReference type="InterPro" id="IPR016024">
    <property type="entry name" value="ARM-type_fold"/>
</dbReference>
<dbReference type="Pfam" id="PF13646">
    <property type="entry name" value="HEAT_2"/>
    <property type="match status" value="2"/>
</dbReference>
<dbReference type="Gene3D" id="1.25.10.10">
    <property type="entry name" value="Leucine-rich Repeat Variant"/>
    <property type="match status" value="1"/>
</dbReference>
<comment type="caution">
    <text evidence="1">The sequence shown here is derived from an EMBL/GenBank/DDBJ whole genome shotgun (WGS) entry which is preliminary data.</text>
</comment>
<dbReference type="AlphaFoldDB" id="A0A1Q9B1B2"/>
<name>A0A1Q9B1B2_9HYPH</name>
<dbReference type="InterPro" id="IPR011989">
    <property type="entry name" value="ARM-like"/>
</dbReference>
<evidence type="ECO:0008006" key="3">
    <source>
        <dbReference type="Google" id="ProtNLM"/>
    </source>
</evidence>
<evidence type="ECO:0000313" key="2">
    <source>
        <dbReference type="Proteomes" id="UP000186364"/>
    </source>
</evidence>
<proteinExistence type="predicted"/>
<dbReference type="RefSeq" id="WP_075626108.1">
    <property type="nucleotide sequence ID" value="NZ_FOAM01000012.1"/>
</dbReference>
<dbReference type="Proteomes" id="UP000186364">
    <property type="component" value="Unassembled WGS sequence"/>
</dbReference>
<sequence length="208" mass="22362">MLIRRSETASAPQVPDAERSLEDHVAALASTEAALRLEATRHVAEAGDGQAVAALCTALAAERESVVRDAMAVALARRGGADVVEGLLPLLRSDEAAVRNIAIDILKELPLDVAPRMEALLDDEDPDVRIFVVNVLEALRHPRVEDWLIAVITMDQNANVVITALDLLNEVGTPAALPALENVVRRFPDEPFVAFSADIARKRIGSGR</sequence>
<evidence type="ECO:0000313" key="1">
    <source>
        <dbReference type="EMBL" id="OLP61805.1"/>
    </source>
</evidence>
<gene>
    <name evidence="1" type="ORF">BJF93_19110</name>
</gene>
<keyword evidence="2" id="KW-1185">Reference proteome</keyword>
<dbReference type="EMBL" id="MKIP01000030">
    <property type="protein sequence ID" value="OLP61805.1"/>
    <property type="molecule type" value="Genomic_DNA"/>
</dbReference>
<accession>A0A1Q9B1B2</accession>
<dbReference type="SUPFAM" id="SSF48371">
    <property type="entry name" value="ARM repeat"/>
    <property type="match status" value="1"/>
</dbReference>